<organism evidence="2 3">
    <name type="scientific">Pedobacter polaris</name>
    <dbReference type="NCBI Taxonomy" id="2571273"/>
    <lineage>
        <taxon>Bacteria</taxon>
        <taxon>Pseudomonadati</taxon>
        <taxon>Bacteroidota</taxon>
        <taxon>Sphingobacteriia</taxon>
        <taxon>Sphingobacteriales</taxon>
        <taxon>Sphingobacteriaceae</taxon>
        <taxon>Pedobacter</taxon>
    </lineage>
</organism>
<sequence length="76" mass="8040">MKLAYFIFFGIFIGFAFALIDTIVGNAEISAIEAGDSDLLKNLSVSKLAIYSAIGAITGAAFYAVVTKAVKKKTKT</sequence>
<dbReference type="EMBL" id="SWBR01000004">
    <property type="protein sequence ID" value="TKC06647.1"/>
    <property type="molecule type" value="Genomic_DNA"/>
</dbReference>
<reference evidence="2 3" key="1">
    <citation type="submission" date="2019-04" db="EMBL/GenBank/DDBJ databases">
        <title>Pedobacter sp. RP-3-22 sp. nov., isolated from Arctic soil.</title>
        <authorList>
            <person name="Dahal R.H."/>
            <person name="Kim D.-U."/>
        </authorList>
    </citation>
    <scope>NUCLEOTIDE SEQUENCE [LARGE SCALE GENOMIC DNA]</scope>
    <source>
        <strain evidence="2 3">RP-3-22</strain>
    </source>
</reference>
<name>A0A4U1CIF3_9SPHI</name>
<evidence type="ECO:0000256" key="1">
    <source>
        <dbReference type="SAM" id="Phobius"/>
    </source>
</evidence>
<keyword evidence="1" id="KW-0812">Transmembrane</keyword>
<keyword evidence="1" id="KW-1133">Transmembrane helix</keyword>
<dbReference type="AlphaFoldDB" id="A0A4U1CIF3"/>
<keyword evidence="3" id="KW-1185">Reference proteome</keyword>
<evidence type="ECO:0000313" key="2">
    <source>
        <dbReference type="EMBL" id="TKC06647.1"/>
    </source>
</evidence>
<dbReference type="Proteomes" id="UP000309488">
    <property type="component" value="Unassembled WGS sequence"/>
</dbReference>
<protein>
    <submittedName>
        <fullName evidence="2">Uncharacterized protein</fullName>
    </submittedName>
</protein>
<gene>
    <name evidence="2" type="ORF">FA048_15695</name>
</gene>
<dbReference type="RefSeq" id="WP_136842835.1">
    <property type="nucleotide sequence ID" value="NZ_SWBR01000004.1"/>
</dbReference>
<keyword evidence="1" id="KW-0472">Membrane</keyword>
<feature type="transmembrane region" description="Helical" evidence="1">
    <location>
        <begin position="48"/>
        <end position="66"/>
    </location>
</feature>
<comment type="caution">
    <text evidence="2">The sequence shown here is derived from an EMBL/GenBank/DDBJ whole genome shotgun (WGS) entry which is preliminary data.</text>
</comment>
<accession>A0A4U1CIF3</accession>
<evidence type="ECO:0000313" key="3">
    <source>
        <dbReference type="Proteomes" id="UP000309488"/>
    </source>
</evidence>
<proteinExistence type="predicted"/>